<sequence length="124" mass="14302">MKRNKVLRGGPEPLIFFSLVYAPRVIQPLAHILSRLFNSSNFSFTRAISLVRFHPRVHFSLSIVNVLSILSFSLSPKTLIRGLAFLCLFSFSAWIQPFSRDFEAGRRHLTIFARQVLQGKRIER</sequence>
<evidence type="ECO:0008006" key="3">
    <source>
        <dbReference type="Google" id="ProtNLM"/>
    </source>
</evidence>
<dbReference type="Proteomes" id="UP001497644">
    <property type="component" value="Chromosome 2"/>
</dbReference>
<accession>A0AAV2NN49</accession>
<dbReference type="EMBL" id="OZ034825">
    <property type="protein sequence ID" value="CAL1680696.1"/>
    <property type="molecule type" value="Genomic_DNA"/>
</dbReference>
<protein>
    <recommendedName>
        <fullName evidence="3">Transmembrane protein</fullName>
    </recommendedName>
</protein>
<name>A0AAV2NN49_9HYME</name>
<gene>
    <name evidence="1" type="ORF">LPLAT_LOCUS6673</name>
</gene>
<reference evidence="1" key="1">
    <citation type="submission" date="2024-04" db="EMBL/GenBank/DDBJ databases">
        <authorList>
            <consortium name="Molecular Ecology Group"/>
        </authorList>
    </citation>
    <scope>NUCLEOTIDE SEQUENCE</scope>
</reference>
<dbReference type="AlphaFoldDB" id="A0AAV2NN49"/>
<keyword evidence="2" id="KW-1185">Reference proteome</keyword>
<evidence type="ECO:0000313" key="1">
    <source>
        <dbReference type="EMBL" id="CAL1680696.1"/>
    </source>
</evidence>
<evidence type="ECO:0000313" key="2">
    <source>
        <dbReference type="Proteomes" id="UP001497644"/>
    </source>
</evidence>
<proteinExistence type="predicted"/>
<organism evidence="1 2">
    <name type="scientific">Lasius platythorax</name>
    <dbReference type="NCBI Taxonomy" id="488582"/>
    <lineage>
        <taxon>Eukaryota</taxon>
        <taxon>Metazoa</taxon>
        <taxon>Ecdysozoa</taxon>
        <taxon>Arthropoda</taxon>
        <taxon>Hexapoda</taxon>
        <taxon>Insecta</taxon>
        <taxon>Pterygota</taxon>
        <taxon>Neoptera</taxon>
        <taxon>Endopterygota</taxon>
        <taxon>Hymenoptera</taxon>
        <taxon>Apocrita</taxon>
        <taxon>Aculeata</taxon>
        <taxon>Formicoidea</taxon>
        <taxon>Formicidae</taxon>
        <taxon>Formicinae</taxon>
        <taxon>Lasius</taxon>
        <taxon>Lasius</taxon>
    </lineage>
</organism>